<keyword evidence="3" id="KW-1185">Reference proteome</keyword>
<evidence type="ECO:0000259" key="1">
    <source>
        <dbReference type="Pfam" id="PF07238"/>
    </source>
</evidence>
<gene>
    <name evidence="2" type="ORF">ACFL27_23505</name>
</gene>
<sequence length="120" mass="13583">MENEDIERRITDRIPLRLMVKYSYGGDVREGYSSDISPLGIFIQSLILPPMNSLIKLEFTVPYQDAEIEIRVSGAVIRMVNLDEAQIPHTVPGFGVRFYSFNGNGQEVLNDLINSQTDFS</sequence>
<dbReference type="SUPFAM" id="SSF141371">
    <property type="entry name" value="PilZ domain-like"/>
    <property type="match status" value="1"/>
</dbReference>
<dbReference type="InterPro" id="IPR009875">
    <property type="entry name" value="PilZ_domain"/>
</dbReference>
<feature type="domain" description="PilZ" evidence="1">
    <location>
        <begin position="7"/>
        <end position="113"/>
    </location>
</feature>
<name>A0ABV6Z411_UNCC1</name>
<dbReference type="Proteomes" id="UP001594351">
    <property type="component" value="Unassembled WGS sequence"/>
</dbReference>
<dbReference type="Gene3D" id="2.40.10.220">
    <property type="entry name" value="predicted glycosyltransferase like domains"/>
    <property type="match status" value="1"/>
</dbReference>
<reference evidence="2 3" key="1">
    <citation type="submission" date="2024-09" db="EMBL/GenBank/DDBJ databases">
        <title>Laminarin stimulates single cell rates of sulfate reduction while oxygen inhibits transcriptomic activity in coastal marine sediment.</title>
        <authorList>
            <person name="Lindsay M."/>
            <person name="Orcutt B."/>
            <person name="Emerson D."/>
            <person name="Stepanauskas R."/>
            <person name="D'Angelo T."/>
        </authorList>
    </citation>
    <scope>NUCLEOTIDE SEQUENCE [LARGE SCALE GENOMIC DNA]</scope>
    <source>
        <strain evidence="2">SAG AM-311-K15</strain>
    </source>
</reference>
<comment type="caution">
    <text evidence="2">The sequence shown here is derived from an EMBL/GenBank/DDBJ whole genome shotgun (WGS) entry which is preliminary data.</text>
</comment>
<evidence type="ECO:0000313" key="2">
    <source>
        <dbReference type="EMBL" id="MFC1853175.1"/>
    </source>
</evidence>
<protein>
    <submittedName>
        <fullName evidence="2">PilZ domain-containing protein</fullName>
    </submittedName>
</protein>
<dbReference type="Pfam" id="PF07238">
    <property type="entry name" value="PilZ"/>
    <property type="match status" value="1"/>
</dbReference>
<organism evidence="2 3">
    <name type="scientific">candidate division CSSED10-310 bacterium</name>
    <dbReference type="NCBI Taxonomy" id="2855610"/>
    <lineage>
        <taxon>Bacteria</taxon>
        <taxon>Bacteria division CSSED10-310</taxon>
    </lineage>
</organism>
<evidence type="ECO:0000313" key="3">
    <source>
        <dbReference type="Proteomes" id="UP001594351"/>
    </source>
</evidence>
<accession>A0ABV6Z411</accession>
<proteinExistence type="predicted"/>
<dbReference type="EMBL" id="JBHPBY010000438">
    <property type="protein sequence ID" value="MFC1853175.1"/>
    <property type="molecule type" value="Genomic_DNA"/>
</dbReference>